<evidence type="ECO:0008006" key="3">
    <source>
        <dbReference type="Google" id="ProtNLM"/>
    </source>
</evidence>
<dbReference type="Proteomes" id="UP000735302">
    <property type="component" value="Unassembled WGS sequence"/>
</dbReference>
<name>A0AAV4CQ47_9GAST</name>
<dbReference type="EMBL" id="BLXT01006863">
    <property type="protein sequence ID" value="GFO34028.1"/>
    <property type="molecule type" value="Genomic_DNA"/>
</dbReference>
<gene>
    <name evidence="1" type="ORF">PoB_006053300</name>
</gene>
<proteinExistence type="predicted"/>
<protein>
    <recommendedName>
        <fullName evidence="3">UDENN domain-containing protein</fullName>
    </recommendedName>
</protein>
<dbReference type="AlphaFoldDB" id="A0AAV4CQ47"/>
<evidence type="ECO:0000313" key="2">
    <source>
        <dbReference type="Proteomes" id="UP000735302"/>
    </source>
</evidence>
<organism evidence="1 2">
    <name type="scientific">Plakobranchus ocellatus</name>
    <dbReference type="NCBI Taxonomy" id="259542"/>
    <lineage>
        <taxon>Eukaryota</taxon>
        <taxon>Metazoa</taxon>
        <taxon>Spiralia</taxon>
        <taxon>Lophotrochozoa</taxon>
        <taxon>Mollusca</taxon>
        <taxon>Gastropoda</taxon>
        <taxon>Heterobranchia</taxon>
        <taxon>Euthyneura</taxon>
        <taxon>Panpulmonata</taxon>
        <taxon>Sacoglossa</taxon>
        <taxon>Placobranchoidea</taxon>
        <taxon>Plakobranchidae</taxon>
        <taxon>Plakobranchus</taxon>
    </lineage>
</organism>
<keyword evidence="2" id="KW-1185">Reference proteome</keyword>
<accession>A0AAV4CQ47</accession>
<evidence type="ECO:0000313" key="1">
    <source>
        <dbReference type="EMBL" id="GFO34028.1"/>
    </source>
</evidence>
<reference evidence="1 2" key="1">
    <citation type="journal article" date="2021" name="Elife">
        <title>Chloroplast acquisition without the gene transfer in kleptoplastic sea slugs, Plakobranchus ocellatus.</title>
        <authorList>
            <person name="Maeda T."/>
            <person name="Takahashi S."/>
            <person name="Yoshida T."/>
            <person name="Shimamura S."/>
            <person name="Takaki Y."/>
            <person name="Nagai Y."/>
            <person name="Toyoda A."/>
            <person name="Suzuki Y."/>
            <person name="Arimoto A."/>
            <person name="Ishii H."/>
            <person name="Satoh N."/>
            <person name="Nishiyama T."/>
            <person name="Hasebe M."/>
            <person name="Maruyama T."/>
            <person name="Minagawa J."/>
            <person name="Obokata J."/>
            <person name="Shigenobu S."/>
        </authorList>
    </citation>
    <scope>NUCLEOTIDE SEQUENCE [LARGE SCALE GENOMIC DNA]</scope>
</reference>
<comment type="caution">
    <text evidence="1">The sequence shown here is derived from an EMBL/GenBank/DDBJ whole genome shotgun (WGS) entry which is preliminary data.</text>
</comment>
<sequence length="111" mass="12389">MEALVLPEICWDLLSPVHTPSPPGLMEEKRIKRGSGEVNVIGTEACDYSLPMFLLLTVYPSPLELSEGSRAPTCIVHRFVAQPLQFVCLQKSSVKEFFRSRLSALRTISQV</sequence>